<proteinExistence type="predicted"/>
<feature type="compositionally biased region" description="Basic and acidic residues" evidence="1">
    <location>
        <begin position="120"/>
        <end position="145"/>
    </location>
</feature>
<dbReference type="OrthoDB" id="956918at2"/>
<evidence type="ECO:0000256" key="2">
    <source>
        <dbReference type="SAM" id="SignalP"/>
    </source>
</evidence>
<keyword evidence="4" id="KW-1185">Reference proteome</keyword>
<evidence type="ECO:0008006" key="5">
    <source>
        <dbReference type="Google" id="ProtNLM"/>
    </source>
</evidence>
<keyword evidence="2" id="KW-0732">Signal</keyword>
<feature type="compositionally biased region" description="Basic and acidic residues" evidence="1">
    <location>
        <begin position="22"/>
        <end position="38"/>
    </location>
</feature>
<reference evidence="3 4" key="1">
    <citation type="submission" date="2019-07" db="EMBL/GenBank/DDBJ databases">
        <title>Novel species of Flavobacterium.</title>
        <authorList>
            <person name="Liu Q."/>
            <person name="Xin Y.-H."/>
        </authorList>
    </citation>
    <scope>NUCLEOTIDE SEQUENCE [LARGE SCALE GENOMIC DNA]</scope>
    <source>
        <strain evidence="3 4">LB3P56</strain>
    </source>
</reference>
<evidence type="ECO:0000256" key="1">
    <source>
        <dbReference type="SAM" id="MobiDB-lite"/>
    </source>
</evidence>
<accession>A0A553CJI8</accession>
<feature type="region of interest" description="Disordered" evidence="1">
    <location>
        <begin position="19"/>
        <end position="45"/>
    </location>
</feature>
<feature type="signal peptide" evidence="2">
    <location>
        <begin position="1"/>
        <end position="18"/>
    </location>
</feature>
<organism evidence="3 4">
    <name type="scientific">Flavobacterium franklandianum</name>
    <dbReference type="NCBI Taxonomy" id="2594430"/>
    <lineage>
        <taxon>Bacteria</taxon>
        <taxon>Pseudomonadati</taxon>
        <taxon>Bacteroidota</taxon>
        <taxon>Flavobacteriia</taxon>
        <taxon>Flavobacteriales</taxon>
        <taxon>Flavobacteriaceae</taxon>
        <taxon>Flavobacterium</taxon>
    </lineage>
</organism>
<evidence type="ECO:0000313" key="4">
    <source>
        <dbReference type="Proteomes" id="UP000318585"/>
    </source>
</evidence>
<dbReference type="EMBL" id="VJZR01000009">
    <property type="protein sequence ID" value="TRX20661.1"/>
    <property type="molecule type" value="Genomic_DNA"/>
</dbReference>
<dbReference type="Proteomes" id="UP000318585">
    <property type="component" value="Unassembled WGS sequence"/>
</dbReference>
<comment type="caution">
    <text evidence="3">The sequence shown here is derived from an EMBL/GenBank/DDBJ whole genome shotgun (WGS) entry which is preliminary data.</text>
</comment>
<feature type="chain" id="PRO_5021750962" description="P pilus assembly/Cpx signaling pathway, periplasmic inhibitor/zinc-resistance associated protein" evidence="2">
    <location>
        <begin position="19"/>
        <end position="154"/>
    </location>
</feature>
<gene>
    <name evidence="3" type="ORF">FNW17_11165</name>
</gene>
<feature type="region of interest" description="Disordered" evidence="1">
    <location>
        <begin position="118"/>
        <end position="154"/>
    </location>
</feature>
<evidence type="ECO:0000313" key="3">
    <source>
        <dbReference type="EMBL" id="TRX20661.1"/>
    </source>
</evidence>
<sequence>MKKLIIAALLVIGISSFAQETQPEKKSNKGQQREKMSPEQRNQVSLDRMTTELKLDANQQEQIKPIIAEQSAQLQAMRDQRMASNAKELTSEERKALMLKRNEEKTATDTKLKAILTPEQFKKMKENEAANREKMREARESRQSGEGRGNQPQE</sequence>
<name>A0A553CJI8_9FLAO</name>
<protein>
    <recommendedName>
        <fullName evidence="5">P pilus assembly/Cpx signaling pathway, periplasmic inhibitor/zinc-resistance associated protein</fullName>
    </recommendedName>
</protein>
<dbReference type="RefSeq" id="WP_143389517.1">
    <property type="nucleotide sequence ID" value="NZ_VJZQ01000003.1"/>
</dbReference>
<dbReference type="AlphaFoldDB" id="A0A553CJI8"/>